<dbReference type="GO" id="GO:0005737">
    <property type="term" value="C:cytoplasm"/>
    <property type="evidence" value="ECO:0007669"/>
    <property type="project" value="UniProtKB-SubCell"/>
</dbReference>
<protein>
    <submittedName>
        <fullName evidence="8">DivIVA domain-containing protein</fullName>
    </submittedName>
</protein>
<evidence type="ECO:0000256" key="7">
    <source>
        <dbReference type="SAM" id="MobiDB-lite"/>
    </source>
</evidence>
<organism evidence="8 9">
    <name type="scientific">Laceyella tengchongensis</name>
    <dbReference type="NCBI Taxonomy" id="574699"/>
    <lineage>
        <taxon>Bacteria</taxon>
        <taxon>Bacillati</taxon>
        <taxon>Bacillota</taxon>
        <taxon>Bacilli</taxon>
        <taxon>Bacillales</taxon>
        <taxon>Thermoactinomycetaceae</taxon>
        <taxon>Laceyella</taxon>
    </lineage>
</organism>
<comment type="subcellular location">
    <subcellularLocation>
        <location evidence="1">Cytoplasm</location>
    </subcellularLocation>
</comment>
<evidence type="ECO:0000256" key="5">
    <source>
        <dbReference type="ARBA" id="ARBA00023054"/>
    </source>
</evidence>
<comment type="caution">
    <text evidence="8">The sequence shown here is derived from an EMBL/GenBank/DDBJ whole genome shotgun (WGS) entry which is preliminary data.</text>
</comment>
<dbReference type="EMBL" id="FXTU01000002">
    <property type="protein sequence ID" value="SMP12148.1"/>
    <property type="molecule type" value="Genomic_DNA"/>
</dbReference>
<comment type="similarity">
    <text evidence="2">Belongs to the DivIVA family.</text>
</comment>
<keyword evidence="4" id="KW-0132">Cell division</keyword>
<dbReference type="Pfam" id="PF05103">
    <property type="entry name" value="DivIVA"/>
    <property type="match status" value="1"/>
</dbReference>
<feature type="region of interest" description="Disordered" evidence="7">
    <location>
        <begin position="53"/>
        <end position="75"/>
    </location>
</feature>
<gene>
    <name evidence="8" type="ORF">SAMN06265361_102319</name>
</gene>
<evidence type="ECO:0000313" key="8">
    <source>
        <dbReference type="EMBL" id="SMP12148.1"/>
    </source>
</evidence>
<evidence type="ECO:0000256" key="2">
    <source>
        <dbReference type="ARBA" id="ARBA00009008"/>
    </source>
</evidence>
<keyword evidence="5" id="KW-0175">Coiled coil</keyword>
<dbReference type="Gene3D" id="6.10.250.660">
    <property type="match status" value="1"/>
</dbReference>
<evidence type="ECO:0000256" key="6">
    <source>
        <dbReference type="ARBA" id="ARBA00023306"/>
    </source>
</evidence>
<dbReference type="GO" id="GO:0051301">
    <property type="term" value="P:cell division"/>
    <property type="evidence" value="ECO:0007669"/>
    <property type="project" value="UniProtKB-KW"/>
</dbReference>
<dbReference type="PANTHER" id="PTHR35794">
    <property type="entry name" value="CELL DIVISION PROTEIN DIVIVA"/>
    <property type="match status" value="1"/>
</dbReference>
<evidence type="ECO:0000313" key="9">
    <source>
        <dbReference type="Proteomes" id="UP001157946"/>
    </source>
</evidence>
<dbReference type="InterPro" id="IPR019933">
    <property type="entry name" value="DivIVA_domain"/>
</dbReference>
<feature type="compositionally biased region" description="Polar residues" evidence="7">
    <location>
        <begin position="56"/>
        <end position="72"/>
    </location>
</feature>
<dbReference type="NCBIfam" id="TIGR03544">
    <property type="entry name" value="DivI1A_domain"/>
    <property type="match status" value="1"/>
</dbReference>
<name>A0AA46AED6_9BACL</name>
<evidence type="ECO:0000256" key="1">
    <source>
        <dbReference type="ARBA" id="ARBA00004496"/>
    </source>
</evidence>
<dbReference type="Proteomes" id="UP001157946">
    <property type="component" value="Unassembled WGS sequence"/>
</dbReference>
<dbReference type="PANTHER" id="PTHR35794:SF2">
    <property type="entry name" value="CELL DIVISION PROTEIN DIVIVA"/>
    <property type="match status" value="1"/>
</dbReference>
<keyword evidence="9" id="KW-1185">Reference proteome</keyword>
<keyword evidence="6" id="KW-0131">Cell cycle</keyword>
<reference evidence="8" key="1">
    <citation type="submission" date="2017-05" db="EMBL/GenBank/DDBJ databases">
        <authorList>
            <person name="Varghese N."/>
            <person name="Submissions S."/>
        </authorList>
    </citation>
    <scope>NUCLEOTIDE SEQUENCE</scope>
    <source>
        <strain evidence="8">DSM 45262</strain>
    </source>
</reference>
<dbReference type="RefSeq" id="WP_189318860.1">
    <property type="nucleotide sequence ID" value="NZ_FXTU01000002.1"/>
</dbReference>
<sequence length="98" mass="11381">MKRITPMEIFNKDFKHAIRGYDIEEVNEFLDLIIKSYEDVLQENEYLKEQLKKAKSASSRRTGNTAPHSTVGKSGGEYDEVIKNILNRLEHLESLVLR</sequence>
<evidence type="ECO:0000256" key="4">
    <source>
        <dbReference type="ARBA" id="ARBA00022618"/>
    </source>
</evidence>
<dbReference type="InterPro" id="IPR007793">
    <property type="entry name" value="DivIVA_fam"/>
</dbReference>
<dbReference type="AlphaFoldDB" id="A0AA46AED6"/>
<proteinExistence type="inferred from homology"/>
<accession>A0AA46AED6</accession>
<evidence type="ECO:0000256" key="3">
    <source>
        <dbReference type="ARBA" id="ARBA00022490"/>
    </source>
</evidence>
<keyword evidence="3" id="KW-0963">Cytoplasm</keyword>